<feature type="domain" description="Outer membrane protein beta-barrel" evidence="3">
    <location>
        <begin position="3"/>
        <end position="187"/>
    </location>
</feature>
<organism evidence="4 5">
    <name type="scientific">Pelomonas nitida</name>
    <dbReference type="NCBI Taxonomy" id="3299027"/>
    <lineage>
        <taxon>Bacteria</taxon>
        <taxon>Pseudomonadati</taxon>
        <taxon>Pseudomonadota</taxon>
        <taxon>Betaproteobacteria</taxon>
        <taxon>Burkholderiales</taxon>
        <taxon>Sphaerotilaceae</taxon>
        <taxon>Roseateles</taxon>
    </lineage>
</organism>
<keyword evidence="5" id="KW-1185">Reference proteome</keyword>
<protein>
    <submittedName>
        <fullName evidence="4">Outer membrane beta-barrel protein</fullName>
    </submittedName>
</protein>
<dbReference type="InterPro" id="IPR027385">
    <property type="entry name" value="Beta-barrel_OMP"/>
</dbReference>
<evidence type="ECO:0000313" key="5">
    <source>
        <dbReference type="Proteomes" id="UP001606305"/>
    </source>
</evidence>
<sequence>MLAAILPAAAMAQAPQANTAYLSAEIGNGKVGLRCPAVDYCSREARHWALRAGYRVDASWAVEVKGASIGTGFSGWPTTTEYTGVGLGAAYTLPLSPQVHTLLRFGGAFNRVEYQPDWNMFFDSEPDSVTTRSVKPYVGLGLSWQFARHWSTSLNADWTWADMRYVANGPKERVGVRTLGAGIAFHF</sequence>
<reference evidence="4 5" key="1">
    <citation type="submission" date="2024-09" db="EMBL/GenBank/DDBJ databases">
        <title>Novel species of the genus Pelomonas and Roseateles isolated from streams.</title>
        <authorList>
            <person name="Lu H."/>
        </authorList>
    </citation>
    <scope>NUCLEOTIDE SEQUENCE [LARGE SCALE GENOMIC DNA]</scope>
    <source>
        <strain evidence="4 5">BYS96W</strain>
    </source>
</reference>
<evidence type="ECO:0000256" key="2">
    <source>
        <dbReference type="ARBA" id="ARBA00022729"/>
    </source>
</evidence>
<dbReference type="Proteomes" id="UP001606305">
    <property type="component" value="Unassembled WGS sequence"/>
</dbReference>
<dbReference type="SUPFAM" id="SSF56925">
    <property type="entry name" value="OMPA-like"/>
    <property type="match status" value="1"/>
</dbReference>
<dbReference type="Gene3D" id="2.40.160.20">
    <property type="match status" value="1"/>
</dbReference>
<keyword evidence="2" id="KW-0732">Signal</keyword>
<name>A0ABW7G2W3_9BURK</name>
<dbReference type="EMBL" id="JBIGIA010000003">
    <property type="protein sequence ID" value="MFG6456282.1"/>
    <property type="molecule type" value="Genomic_DNA"/>
</dbReference>
<evidence type="ECO:0000259" key="3">
    <source>
        <dbReference type="Pfam" id="PF13505"/>
    </source>
</evidence>
<evidence type="ECO:0000313" key="4">
    <source>
        <dbReference type="EMBL" id="MFG6456282.1"/>
    </source>
</evidence>
<dbReference type="InterPro" id="IPR011250">
    <property type="entry name" value="OMP/PagP_B-barrel"/>
</dbReference>
<accession>A0ABW7G2W3</accession>
<gene>
    <name evidence="4" type="ORF">ACG00X_05510</name>
</gene>
<proteinExistence type="predicted"/>
<dbReference type="Pfam" id="PF13505">
    <property type="entry name" value="OMP_b-brl"/>
    <property type="match status" value="1"/>
</dbReference>
<dbReference type="RefSeq" id="WP_394487006.1">
    <property type="nucleotide sequence ID" value="NZ_JBIGIA010000003.1"/>
</dbReference>
<comment type="caution">
    <text evidence="4">The sequence shown here is derived from an EMBL/GenBank/DDBJ whole genome shotgun (WGS) entry which is preliminary data.</text>
</comment>
<comment type="subcellular location">
    <subcellularLocation>
        <location evidence="1">Cell outer membrane</location>
    </subcellularLocation>
</comment>
<evidence type="ECO:0000256" key="1">
    <source>
        <dbReference type="ARBA" id="ARBA00004442"/>
    </source>
</evidence>